<dbReference type="EMBL" id="FN595502">
    <property type="protein sequence ID" value="CCB48921.1"/>
    <property type="molecule type" value="Genomic_DNA"/>
</dbReference>
<dbReference type="HOGENOM" id="CLU_2008107_0_0_1"/>
<reference evidence="2" key="1">
    <citation type="journal article" date="2007" name="Nature">
        <title>The grapevine genome sequence suggests ancestral hexaploidization in major angiosperm phyla.</title>
        <authorList>
            <consortium name="The French-Italian Public Consortium for Grapevine Genome Characterization."/>
            <person name="Jaillon O."/>
            <person name="Aury J.-M."/>
            <person name="Noel B."/>
            <person name="Policriti A."/>
            <person name="Clepet C."/>
            <person name="Casagrande A."/>
            <person name="Choisne N."/>
            <person name="Aubourg S."/>
            <person name="Vitulo N."/>
            <person name="Jubin C."/>
            <person name="Vezzi A."/>
            <person name="Legeai F."/>
            <person name="Hugueney P."/>
            <person name="Dasilva C."/>
            <person name="Horner D."/>
            <person name="Mica E."/>
            <person name="Jublot D."/>
            <person name="Poulain J."/>
            <person name="Bruyere C."/>
            <person name="Billault A."/>
            <person name="Segurens B."/>
            <person name="Gouyvenoux M."/>
            <person name="Ugarte E."/>
            <person name="Cattonaro F."/>
            <person name="Anthouard V."/>
            <person name="Vico V."/>
            <person name="Del Fabbro C."/>
            <person name="Alaux M."/>
            <person name="Di Gaspero G."/>
            <person name="Dumas V."/>
            <person name="Felice N."/>
            <person name="Paillard S."/>
            <person name="Juman I."/>
            <person name="Moroldo M."/>
            <person name="Scalabrin S."/>
            <person name="Canaguier A."/>
            <person name="Le Clainche I."/>
            <person name="Malacrida G."/>
            <person name="Durand E."/>
            <person name="Pesole G."/>
            <person name="Laucou V."/>
            <person name="Chatelet P."/>
            <person name="Merdinoglu D."/>
            <person name="Delledonne M."/>
            <person name="Pezzotti M."/>
            <person name="Lecharny A."/>
            <person name="Scarpelli C."/>
            <person name="Artiguenave F."/>
            <person name="Pe M.E."/>
            <person name="Valle G."/>
            <person name="Morgante M."/>
            <person name="Caboche M."/>
            <person name="Adam-Blondon A.-F."/>
            <person name="Weissenbach J."/>
            <person name="Quetier F."/>
            <person name="Wincker P."/>
        </authorList>
    </citation>
    <scope>NUCLEOTIDE SEQUENCE [LARGE SCALE GENOMIC DNA]</scope>
    <source>
        <strain evidence="2">cv. Pinot noir / PN40024</strain>
    </source>
</reference>
<protein>
    <submittedName>
        <fullName evidence="1">Uncharacterized protein</fullName>
    </submittedName>
</protein>
<evidence type="ECO:0000313" key="2">
    <source>
        <dbReference type="Proteomes" id="UP000009183"/>
    </source>
</evidence>
<dbReference type="PaxDb" id="29760-VIT_11s0065g00410.t01"/>
<dbReference type="InParanoid" id="F6H9Q2"/>
<dbReference type="STRING" id="29760.F6H9Q2"/>
<keyword evidence="2" id="KW-1185">Reference proteome</keyword>
<evidence type="ECO:0000313" key="1">
    <source>
        <dbReference type="EMBL" id="CCB48921.1"/>
    </source>
</evidence>
<dbReference type="Proteomes" id="UP000009183">
    <property type="component" value="Chromosome 11"/>
</dbReference>
<sequence length="124" mass="13765">MTRSGRIAQAAPPFTRPFGVQSESFSPLELFGVSIIKIAEEDQTIPAPKLPVFVVPTTDMYESTIGLVEGVSDFMDPSLSFDILSGFVTHSDYVYDDSVMDLSIYEYLSVSYDDVSFFIMNLIP</sequence>
<proteinExistence type="predicted"/>
<dbReference type="AlphaFoldDB" id="F6H9Q2"/>
<gene>
    <name evidence="1" type="ordered locus">VIT_11s0065g00410</name>
</gene>
<accession>F6H9Q2</accession>
<organism evidence="1 2">
    <name type="scientific">Vitis vinifera</name>
    <name type="common">Grape</name>
    <dbReference type="NCBI Taxonomy" id="29760"/>
    <lineage>
        <taxon>Eukaryota</taxon>
        <taxon>Viridiplantae</taxon>
        <taxon>Streptophyta</taxon>
        <taxon>Embryophyta</taxon>
        <taxon>Tracheophyta</taxon>
        <taxon>Spermatophyta</taxon>
        <taxon>Magnoliopsida</taxon>
        <taxon>eudicotyledons</taxon>
        <taxon>Gunneridae</taxon>
        <taxon>Pentapetalae</taxon>
        <taxon>rosids</taxon>
        <taxon>Vitales</taxon>
        <taxon>Vitaceae</taxon>
        <taxon>Viteae</taxon>
        <taxon>Vitis</taxon>
    </lineage>
</organism>
<name>F6H9Q2_VITVI</name>